<reference evidence="4" key="2">
    <citation type="journal article" date="2021" name="PeerJ">
        <title>Extensive microbial diversity within the chicken gut microbiome revealed by metagenomics and culture.</title>
        <authorList>
            <person name="Gilroy R."/>
            <person name="Ravi A."/>
            <person name="Getino M."/>
            <person name="Pursley I."/>
            <person name="Horton D.L."/>
            <person name="Alikhan N.F."/>
            <person name="Baker D."/>
            <person name="Gharbi K."/>
            <person name="Hall N."/>
            <person name="Watson M."/>
            <person name="Adriaenssens E.M."/>
            <person name="Foster-Nyarko E."/>
            <person name="Jarju S."/>
            <person name="Secka A."/>
            <person name="Antonio M."/>
            <person name="Oren A."/>
            <person name="Chaudhuri R.R."/>
            <person name="La Ragione R."/>
            <person name="Hildebrand F."/>
            <person name="Pallen M.J."/>
        </authorList>
    </citation>
    <scope>NUCLEOTIDE SEQUENCE</scope>
    <source>
        <strain evidence="4">ChiGjej1B1-24693</strain>
    </source>
</reference>
<evidence type="ECO:0000259" key="3">
    <source>
        <dbReference type="PROSITE" id="PS01124"/>
    </source>
</evidence>
<dbReference type="InterPro" id="IPR018060">
    <property type="entry name" value="HTH_AraC"/>
</dbReference>
<dbReference type="Gene3D" id="1.10.10.60">
    <property type="entry name" value="Homeodomain-like"/>
    <property type="match status" value="1"/>
</dbReference>
<gene>
    <name evidence="4" type="ORF">IAA98_16060</name>
</gene>
<dbReference type="Proteomes" id="UP000886842">
    <property type="component" value="Unassembled WGS sequence"/>
</dbReference>
<name>A0A9D1H0B2_9ACTN</name>
<dbReference type="PANTHER" id="PTHR11019">
    <property type="entry name" value="HTH-TYPE TRANSCRIPTIONAL REGULATOR NIMR"/>
    <property type="match status" value="1"/>
</dbReference>
<dbReference type="AlphaFoldDB" id="A0A9D1H0B2"/>
<keyword evidence="2" id="KW-0804">Transcription</keyword>
<dbReference type="InterPro" id="IPR009057">
    <property type="entry name" value="Homeodomain-like_sf"/>
</dbReference>
<evidence type="ECO:0000313" key="4">
    <source>
        <dbReference type="EMBL" id="HIT77093.1"/>
    </source>
</evidence>
<sequence length="154" mass="16510">MTLTVDGSTLSLRGHQLVWIPAHAPHAMTIVEGGQLISLYAASTLRPVGDRWSRTQVVGVDDLMGAALRHLGTPGLSPARQGLCHRLVVDLLNDSEPSPALSTPTDPRARTVAETLVADPADPRELRDFADHLGISEKTLSRAFRAGTGSTFRQ</sequence>
<evidence type="ECO:0000256" key="1">
    <source>
        <dbReference type="ARBA" id="ARBA00023015"/>
    </source>
</evidence>
<feature type="domain" description="HTH araC/xylS-type" evidence="3">
    <location>
        <begin position="110"/>
        <end position="154"/>
    </location>
</feature>
<evidence type="ECO:0000256" key="2">
    <source>
        <dbReference type="ARBA" id="ARBA00023163"/>
    </source>
</evidence>
<dbReference type="InterPro" id="IPR011051">
    <property type="entry name" value="RmlC_Cupin_sf"/>
</dbReference>
<protein>
    <recommendedName>
        <fullName evidence="3">HTH araC/xylS-type domain-containing protein</fullName>
    </recommendedName>
</protein>
<dbReference type="GO" id="GO:0043565">
    <property type="term" value="F:sequence-specific DNA binding"/>
    <property type="evidence" value="ECO:0007669"/>
    <property type="project" value="InterPro"/>
</dbReference>
<dbReference type="GO" id="GO:0003700">
    <property type="term" value="F:DNA-binding transcription factor activity"/>
    <property type="evidence" value="ECO:0007669"/>
    <property type="project" value="InterPro"/>
</dbReference>
<dbReference type="PROSITE" id="PS01124">
    <property type="entry name" value="HTH_ARAC_FAMILY_2"/>
    <property type="match status" value="1"/>
</dbReference>
<reference evidence="4" key="1">
    <citation type="submission" date="2020-10" db="EMBL/GenBank/DDBJ databases">
        <authorList>
            <person name="Gilroy R."/>
        </authorList>
    </citation>
    <scope>NUCLEOTIDE SEQUENCE</scope>
    <source>
        <strain evidence="4">ChiGjej1B1-24693</strain>
    </source>
</reference>
<dbReference type="PANTHER" id="PTHR11019:SF199">
    <property type="entry name" value="HTH-TYPE TRANSCRIPTIONAL REGULATOR NIMR"/>
    <property type="match status" value="1"/>
</dbReference>
<dbReference type="EMBL" id="DVLP01000459">
    <property type="protein sequence ID" value="HIT77093.1"/>
    <property type="molecule type" value="Genomic_DNA"/>
</dbReference>
<dbReference type="SUPFAM" id="SSF46689">
    <property type="entry name" value="Homeodomain-like"/>
    <property type="match status" value="1"/>
</dbReference>
<proteinExistence type="predicted"/>
<evidence type="ECO:0000313" key="5">
    <source>
        <dbReference type="Proteomes" id="UP000886842"/>
    </source>
</evidence>
<organism evidence="4 5">
    <name type="scientific">Candidatus Avipropionibacterium avicola</name>
    <dbReference type="NCBI Taxonomy" id="2840701"/>
    <lineage>
        <taxon>Bacteria</taxon>
        <taxon>Bacillati</taxon>
        <taxon>Actinomycetota</taxon>
        <taxon>Actinomycetes</taxon>
        <taxon>Propionibacteriales</taxon>
        <taxon>Propionibacteriaceae</taxon>
        <taxon>Propionibacteriaceae incertae sedis</taxon>
        <taxon>Candidatus Avipropionibacterium</taxon>
    </lineage>
</organism>
<comment type="caution">
    <text evidence="4">The sequence shown here is derived from an EMBL/GenBank/DDBJ whole genome shotgun (WGS) entry which is preliminary data.</text>
</comment>
<feature type="non-terminal residue" evidence="4">
    <location>
        <position position="154"/>
    </location>
</feature>
<keyword evidence="1" id="KW-0805">Transcription regulation</keyword>
<dbReference type="SUPFAM" id="SSF51182">
    <property type="entry name" value="RmlC-like cupins"/>
    <property type="match status" value="1"/>
</dbReference>
<accession>A0A9D1H0B2</accession>